<evidence type="ECO:0000259" key="10">
    <source>
        <dbReference type="Pfam" id="PF25963"/>
    </source>
</evidence>
<dbReference type="InterPro" id="IPR006143">
    <property type="entry name" value="RND_pump_MFP"/>
</dbReference>
<dbReference type="InterPro" id="IPR058624">
    <property type="entry name" value="MdtA-like_HH"/>
</dbReference>
<dbReference type="PANTHER" id="PTHR30367">
    <property type="entry name" value="P-HYDROXYBENZOIC ACID EFFLUX PUMP SUBUNIT AAEA-RELATED"/>
    <property type="match status" value="1"/>
</dbReference>
<protein>
    <submittedName>
        <fullName evidence="11">Efflux transporter periplasmic adaptor subunit</fullName>
    </submittedName>
</protein>
<comment type="similarity">
    <text evidence="2">Belongs to the membrane fusion protein (MFP) (TC 8.A.1) family.</text>
</comment>
<dbReference type="EMBL" id="MRWE01000018">
    <property type="protein sequence ID" value="ORJ25220.1"/>
    <property type="molecule type" value="Genomic_DNA"/>
</dbReference>
<keyword evidence="4 7" id="KW-1133">Transmembrane helix</keyword>
<evidence type="ECO:0000256" key="2">
    <source>
        <dbReference type="ARBA" id="ARBA00009477"/>
    </source>
</evidence>
<sequence>MKFKTLKYFSTLAVLAVALCAGWWMWNYYMQSPWTRDGKVRAELVDITPEVSGRVTDITVHDNQYVHAGELLFNLDPVPFQIAVDNAQASVDKAQADLDKANHEAERRQKLGRDVISSESLDQANLEAKSMKATLEATKAMLEQARWNLSKTKIFAPTDGYITNLVARKGNYATTGTPLVALVDAHSFYVLGYFEETKLKHIKVGSPADIVLYNGNIPLKGEVEGIGRAIYDQSVESDTGLLLDVKPNVPWVRLAQRVPVRIKIDNIPSNLVLVAGTTCTISIHY</sequence>
<dbReference type="Gene3D" id="2.40.50.100">
    <property type="match status" value="1"/>
</dbReference>
<proteinExistence type="inferred from homology"/>
<dbReference type="PANTHER" id="PTHR30367:SF13">
    <property type="entry name" value="MULTIDRUG RESISTANCE EFFLUX PUMP"/>
    <property type="match status" value="1"/>
</dbReference>
<evidence type="ECO:0000313" key="11">
    <source>
        <dbReference type="EMBL" id="ORJ25220.1"/>
    </source>
</evidence>
<dbReference type="Pfam" id="PF25876">
    <property type="entry name" value="HH_MFP_RND"/>
    <property type="match status" value="1"/>
</dbReference>
<dbReference type="GO" id="GO:0022857">
    <property type="term" value="F:transmembrane transporter activity"/>
    <property type="evidence" value="ECO:0007669"/>
    <property type="project" value="InterPro"/>
</dbReference>
<dbReference type="NCBIfam" id="TIGR01730">
    <property type="entry name" value="RND_mfp"/>
    <property type="match status" value="1"/>
</dbReference>
<dbReference type="STRING" id="1646377.BS640_12370"/>
<evidence type="ECO:0000256" key="1">
    <source>
        <dbReference type="ARBA" id="ARBA00004167"/>
    </source>
</evidence>
<dbReference type="Pfam" id="PF25917">
    <property type="entry name" value="BSH_RND"/>
    <property type="match status" value="1"/>
</dbReference>
<feature type="domain" description="Multidrug resistance protein MdtA-like barrel-sandwich hybrid" evidence="9">
    <location>
        <begin position="44"/>
        <end position="183"/>
    </location>
</feature>
<keyword evidence="12" id="KW-1185">Reference proteome</keyword>
<organism evidence="11 12">
    <name type="scientific">Rouxiella badensis</name>
    <dbReference type="NCBI Taxonomy" id="1646377"/>
    <lineage>
        <taxon>Bacteria</taxon>
        <taxon>Pseudomonadati</taxon>
        <taxon>Pseudomonadota</taxon>
        <taxon>Gammaproteobacteria</taxon>
        <taxon>Enterobacterales</taxon>
        <taxon>Yersiniaceae</taxon>
        <taxon>Rouxiella</taxon>
    </lineage>
</organism>
<gene>
    <name evidence="11" type="ORF">BS640_12370</name>
</gene>
<dbReference type="Pfam" id="PF25963">
    <property type="entry name" value="Beta-barrel_AAEA"/>
    <property type="match status" value="1"/>
</dbReference>
<keyword evidence="3 7" id="KW-0812">Transmembrane</keyword>
<reference evidence="11 12" key="1">
    <citation type="journal article" date="2017" name="Int. J. Syst. Evol. Microbiol.">
        <title>Rouxiella badensis sp. nov. and Rouxiella silvae sp. nov. isolated from peat bog soil in Germany and emendation of the genus description.</title>
        <authorList>
            <person name="Le Fleche-Mateos A."/>
            <person name="Kugler J.H."/>
            <person name="Hansen S.H."/>
            <person name="Syldatk C."/>
            <person name="Hausmann R."/>
            <person name="Lomprez F."/>
            <person name="Vandenbogaert M."/>
            <person name="Manuguerra J.C."/>
            <person name="Grimont P.A."/>
        </authorList>
    </citation>
    <scope>NUCLEOTIDE SEQUENCE [LARGE SCALE GENOMIC DNA]</scope>
    <source>
        <strain evidence="11 12">DSM 100043</strain>
    </source>
</reference>
<evidence type="ECO:0000256" key="3">
    <source>
        <dbReference type="ARBA" id="ARBA00022692"/>
    </source>
</evidence>
<dbReference type="InterPro" id="IPR058625">
    <property type="entry name" value="MdtA-like_BSH"/>
</dbReference>
<dbReference type="RefSeq" id="WP_017492939.1">
    <property type="nucleotide sequence ID" value="NZ_CAUQAZ010000047.1"/>
</dbReference>
<evidence type="ECO:0000256" key="7">
    <source>
        <dbReference type="SAM" id="Phobius"/>
    </source>
</evidence>
<dbReference type="Proteomes" id="UP000192536">
    <property type="component" value="Unassembled WGS sequence"/>
</dbReference>
<feature type="domain" description="p-hydroxybenzoic acid efflux pump subunit AaeA-like beta-barrel" evidence="10">
    <location>
        <begin position="187"/>
        <end position="284"/>
    </location>
</feature>
<dbReference type="InterPro" id="IPR058634">
    <property type="entry name" value="AaeA-lik-b-barrel"/>
</dbReference>
<keyword evidence="6" id="KW-0175">Coiled coil</keyword>
<evidence type="ECO:0000259" key="9">
    <source>
        <dbReference type="Pfam" id="PF25917"/>
    </source>
</evidence>
<dbReference type="SUPFAM" id="SSF111369">
    <property type="entry name" value="HlyD-like secretion proteins"/>
    <property type="match status" value="1"/>
</dbReference>
<evidence type="ECO:0000259" key="8">
    <source>
        <dbReference type="Pfam" id="PF25876"/>
    </source>
</evidence>
<accession>A0A1X0WEJ2</accession>
<feature type="coiled-coil region" evidence="6">
    <location>
        <begin position="84"/>
        <end position="141"/>
    </location>
</feature>
<name>A0A1X0WEJ2_9GAMM</name>
<dbReference type="InterPro" id="IPR050393">
    <property type="entry name" value="MFP_Efflux_Pump"/>
</dbReference>
<dbReference type="AlphaFoldDB" id="A0A1X0WEJ2"/>
<comment type="caution">
    <text evidence="11">The sequence shown here is derived from an EMBL/GenBank/DDBJ whole genome shotgun (WGS) entry which is preliminary data.</text>
</comment>
<dbReference type="Gene3D" id="1.10.287.470">
    <property type="entry name" value="Helix hairpin bin"/>
    <property type="match status" value="1"/>
</dbReference>
<feature type="domain" description="Multidrug resistance protein MdtA-like alpha-helical hairpin" evidence="8">
    <location>
        <begin position="84"/>
        <end position="150"/>
    </location>
</feature>
<feature type="transmembrane region" description="Helical" evidence="7">
    <location>
        <begin position="6"/>
        <end position="26"/>
    </location>
</feature>
<dbReference type="Gene3D" id="2.40.30.170">
    <property type="match status" value="1"/>
</dbReference>
<evidence type="ECO:0000256" key="6">
    <source>
        <dbReference type="SAM" id="Coils"/>
    </source>
</evidence>
<evidence type="ECO:0000256" key="4">
    <source>
        <dbReference type="ARBA" id="ARBA00022989"/>
    </source>
</evidence>
<comment type="subcellular location">
    <subcellularLocation>
        <location evidence="1">Membrane</location>
        <topology evidence="1">Single-pass membrane protein</topology>
    </subcellularLocation>
</comment>
<keyword evidence="5 7" id="KW-0472">Membrane</keyword>
<dbReference type="GO" id="GO:0016020">
    <property type="term" value="C:membrane"/>
    <property type="evidence" value="ECO:0007669"/>
    <property type="project" value="InterPro"/>
</dbReference>
<evidence type="ECO:0000313" key="12">
    <source>
        <dbReference type="Proteomes" id="UP000192536"/>
    </source>
</evidence>
<evidence type="ECO:0000256" key="5">
    <source>
        <dbReference type="ARBA" id="ARBA00023136"/>
    </source>
</evidence>
<dbReference type="GeneID" id="93566556"/>